<reference evidence="1 2" key="1">
    <citation type="journal article" date="2024" name="Nat. Commun.">
        <title>Phylogenomics reveals the evolutionary origins of lichenization in chlorophyte algae.</title>
        <authorList>
            <person name="Puginier C."/>
            <person name="Libourel C."/>
            <person name="Otte J."/>
            <person name="Skaloud P."/>
            <person name="Haon M."/>
            <person name="Grisel S."/>
            <person name="Petersen M."/>
            <person name="Berrin J.G."/>
            <person name="Delaux P.M."/>
            <person name="Dal Grande F."/>
            <person name="Keller J."/>
        </authorList>
    </citation>
    <scope>NUCLEOTIDE SEQUENCE [LARGE SCALE GENOMIC DNA]</scope>
    <source>
        <strain evidence="1 2">SAG 2043</strain>
    </source>
</reference>
<proteinExistence type="predicted"/>
<sequence length="240" mass="26413">MCCWCSGVQHSYISSPAGDADRAGNLAYEPSKLMDVEVRLYGKHLSSSREHEGLECTEQLKESLRRELQGSSAGQFVALLYDFVLARADWHDLHQARPETSSIGNAQVLQALADMLPASAGLQAWILLSGDASSQPELQVSEDDDTSERTLRWQAVVACLARPDAVVLYHMPGHYSLVFAARAWQSSSDYAATGQNQHRQLLIACPGQQPNSWVDFKDVCSDLVDYPNTAIMVAARRSTD</sequence>
<name>A0AAW1R7J6_9CHLO</name>
<organism evidence="1 2">
    <name type="scientific">[Myrmecia] bisecta</name>
    <dbReference type="NCBI Taxonomy" id="41462"/>
    <lineage>
        <taxon>Eukaryota</taxon>
        <taxon>Viridiplantae</taxon>
        <taxon>Chlorophyta</taxon>
        <taxon>core chlorophytes</taxon>
        <taxon>Trebouxiophyceae</taxon>
        <taxon>Trebouxiales</taxon>
        <taxon>Trebouxiaceae</taxon>
        <taxon>Myrmecia</taxon>
    </lineage>
</organism>
<dbReference type="EMBL" id="JALJOR010000001">
    <property type="protein sequence ID" value="KAK9829307.1"/>
    <property type="molecule type" value="Genomic_DNA"/>
</dbReference>
<gene>
    <name evidence="1" type="ORF">WJX72_005074</name>
</gene>
<accession>A0AAW1R7J6</accession>
<keyword evidence="2" id="KW-1185">Reference proteome</keyword>
<evidence type="ECO:0000313" key="2">
    <source>
        <dbReference type="Proteomes" id="UP001489004"/>
    </source>
</evidence>
<evidence type="ECO:0000313" key="1">
    <source>
        <dbReference type="EMBL" id="KAK9829307.1"/>
    </source>
</evidence>
<dbReference type="AlphaFoldDB" id="A0AAW1R7J6"/>
<protein>
    <submittedName>
        <fullName evidence="1">Uncharacterized protein</fullName>
    </submittedName>
</protein>
<comment type="caution">
    <text evidence="1">The sequence shown here is derived from an EMBL/GenBank/DDBJ whole genome shotgun (WGS) entry which is preliminary data.</text>
</comment>
<dbReference type="Proteomes" id="UP001489004">
    <property type="component" value="Unassembled WGS sequence"/>
</dbReference>